<gene>
    <name evidence="2" type="ORF">HJG44_20780</name>
</gene>
<evidence type="ECO:0000259" key="1">
    <source>
        <dbReference type="Pfam" id="PF07179"/>
    </source>
</evidence>
<proteinExistence type="predicted"/>
<dbReference type="InterPro" id="IPR009839">
    <property type="entry name" value="SseB_N"/>
</dbReference>
<dbReference type="Pfam" id="PF07179">
    <property type="entry name" value="SseB"/>
    <property type="match status" value="1"/>
</dbReference>
<organism evidence="2 3">
    <name type="scientific">Enterovirga aerilata</name>
    <dbReference type="NCBI Taxonomy" id="2730920"/>
    <lineage>
        <taxon>Bacteria</taxon>
        <taxon>Pseudomonadati</taxon>
        <taxon>Pseudomonadota</taxon>
        <taxon>Alphaproteobacteria</taxon>
        <taxon>Hyphomicrobiales</taxon>
        <taxon>Methylobacteriaceae</taxon>
        <taxon>Enterovirga</taxon>
    </lineage>
</organism>
<dbReference type="Proteomes" id="UP000564885">
    <property type="component" value="Unassembled WGS sequence"/>
</dbReference>
<protein>
    <recommendedName>
        <fullName evidence="1">SseB protein N-terminal domain-containing protein</fullName>
    </recommendedName>
</protein>
<evidence type="ECO:0000313" key="2">
    <source>
        <dbReference type="EMBL" id="NNM74799.1"/>
    </source>
</evidence>
<dbReference type="RefSeq" id="WP_171220246.1">
    <property type="nucleotide sequence ID" value="NZ_JABEPP010000006.1"/>
</dbReference>
<dbReference type="EMBL" id="JABEPP010000006">
    <property type="protein sequence ID" value="NNM74799.1"/>
    <property type="molecule type" value="Genomic_DNA"/>
</dbReference>
<dbReference type="AlphaFoldDB" id="A0A849IEB9"/>
<reference evidence="2 3" key="1">
    <citation type="submission" date="2020-04" db="EMBL/GenBank/DDBJ databases">
        <title>Enterovirga sp. isolate from soil.</title>
        <authorList>
            <person name="Chea S."/>
            <person name="Kim D.-U."/>
        </authorList>
    </citation>
    <scope>NUCLEOTIDE SEQUENCE [LARGE SCALE GENOMIC DNA]</scope>
    <source>
        <strain evidence="2 3">DB1703</strain>
    </source>
</reference>
<keyword evidence="3" id="KW-1185">Reference proteome</keyword>
<comment type="caution">
    <text evidence="2">The sequence shown here is derived from an EMBL/GenBank/DDBJ whole genome shotgun (WGS) entry which is preliminary data.</text>
</comment>
<feature type="domain" description="SseB protein N-terminal" evidence="1">
    <location>
        <begin position="20"/>
        <end position="137"/>
    </location>
</feature>
<sequence>MTDEIGSESFTPQNELEVELVRAAHEPAFRDAFLRELVKAEVYLALLPANGRITVGADGQAVVPPDVRLDLEPIVRDGKTLFPIFSAPVRAQAAYQANHFIATDKVHNIFLRHPGTEFVLNPGSDYGVLLLRSDVEAMLRGDLTAH</sequence>
<name>A0A849IEB9_9HYPH</name>
<evidence type="ECO:0000313" key="3">
    <source>
        <dbReference type="Proteomes" id="UP000564885"/>
    </source>
</evidence>
<accession>A0A849IEB9</accession>